<protein>
    <submittedName>
        <fullName evidence="6">Uncharacterized protein</fullName>
    </submittedName>
</protein>
<dbReference type="PANTHER" id="PTHR13234">
    <property type="entry name" value="GAMMA-INTERFERON INDUCIBLE LYSOSOMAL THIOL REDUCTASE GILT"/>
    <property type="match status" value="1"/>
</dbReference>
<sequence>MHPLVPVTLFVMSKCPDAVFCEGVFADVLQQVGPATNLTTEYIARALGSGRVQCLHGPSECIGNTQQLCARAMFPDPAQWFGFIRCQNRAWRSIPANSDACFAEAISPDPAALLAWRECVHGARGRSLLAESTRRAESAGESRSCTIHIAGRKRCVHDGDWKECDGGHEVADFVGDICAAAKDVGVSPLPAACSPSKFVLQE</sequence>
<name>A0ABR4NFJ3_9FUNG</name>
<evidence type="ECO:0000313" key="7">
    <source>
        <dbReference type="Proteomes" id="UP001527925"/>
    </source>
</evidence>
<gene>
    <name evidence="6" type="ORF">HK105_202182</name>
</gene>
<evidence type="ECO:0000256" key="5">
    <source>
        <dbReference type="ARBA" id="ARBA00023180"/>
    </source>
</evidence>
<proteinExistence type="inferred from homology"/>
<reference evidence="6 7" key="1">
    <citation type="submission" date="2023-09" db="EMBL/GenBank/DDBJ databases">
        <title>Pangenome analysis of Batrachochytrium dendrobatidis and related Chytrids.</title>
        <authorList>
            <person name="Yacoub M.N."/>
            <person name="Stajich J.E."/>
            <person name="James T.Y."/>
        </authorList>
    </citation>
    <scope>NUCLEOTIDE SEQUENCE [LARGE SCALE GENOMIC DNA]</scope>
    <source>
        <strain evidence="6 7">JEL0888</strain>
    </source>
</reference>
<comment type="caution">
    <text evidence="6">The sequence shown here is derived from an EMBL/GenBank/DDBJ whole genome shotgun (WGS) entry which is preliminary data.</text>
</comment>
<evidence type="ECO:0000256" key="3">
    <source>
        <dbReference type="ARBA" id="ARBA00022525"/>
    </source>
</evidence>
<comment type="similarity">
    <text evidence="2">Belongs to the GILT family.</text>
</comment>
<dbReference type="PANTHER" id="PTHR13234:SF8">
    <property type="entry name" value="GAMMA-INTERFERON-INDUCIBLE LYSOSOMAL THIOL REDUCTASE"/>
    <property type="match status" value="1"/>
</dbReference>
<organism evidence="6 7">
    <name type="scientific">Polyrhizophydium stewartii</name>
    <dbReference type="NCBI Taxonomy" id="2732419"/>
    <lineage>
        <taxon>Eukaryota</taxon>
        <taxon>Fungi</taxon>
        <taxon>Fungi incertae sedis</taxon>
        <taxon>Chytridiomycota</taxon>
        <taxon>Chytridiomycota incertae sedis</taxon>
        <taxon>Chytridiomycetes</taxon>
        <taxon>Rhizophydiales</taxon>
        <taxon>Rhizophydiales incertae sedis</taxon>
        <taxon>Polyrhizophydium</taxon>
    </lineage>
</organism>
<dbReference type="InterPro" id="IPR004911">
    <property type="entry name" value="Interferon-induced_GILT"/>
</dbReference>
<evidence type="ECO:0000256" key="1">
    <source>
        <dbReference type="ARBA" id="ARBA00004613"/>
    </source>
</evidence>
<evidence type="ECO:0000256" key="2">
    <source>
        <dbReference type="ARBA" id="ARBA00005679"/>
    </source>
</evidence>
<accession>A0ABR4NFJ3</accession>
<dbReference type="EMBL" id="JADGIZ020000007">
    <property type="protein sequence ID" value="KAL2918255.1"/>
    <property type="molecule type" value="Genomic_DNA"/>
</dbReference>
<evidence type="ECO:0000256" key="4">
    <source>
        <dbReference type="ARBA" id="ARBA00022729"/>
    </source>
</evidence>
<keyword evidence="5" id="KW-0325">Glycoprotein</keyword>
<dbReference type="Proteomes" id="UP001527925">
    <property type="component" value="Unassembled WGS sequence"/>
</dbReference>
<keyword evidence="7" id="KW-1185">Reference proteome</keyword>
<comment type="subcellular location">
    <subcellularLocation>
        <location evidence="1">Secreted</location>
    </subcellularLocation>
</comment>
<dbReference type="Pfam" id="PF03227">
    <property type="entry name" value="GILT"/>
    <property type="match status" value="1"/>
</dbReference>
<keyword evidence="4" id="KW-0732">Signal</keyword>
<evidence type="ECO:0000313" key="6">
    <source>
        <dbReference type="EMBL" id="KAL2918255.1"/>
    </source>
</evidence>
<keyword evidence="3" id="KW-0964">Secreted</keyword>